<evidence type="ECO:0000256" key="3">
    <source>
        <dbReference type="ARBA" id="ARBA00023163"/>
    </source>
</evidence>
<dbReference type="InterPro" id="IPR008920">
    <property type="entry name" value="TF_FadR/GntR_C"/>
</dbReference>
<dbReference type="AlphaFoldDB" id="A0A926DV50"/>
<keyword evidence="2" id="KW-0238">DNA-binding</keyword>
<name>A0A926DV50_9FIRM</name>
<proteinExistence type="predicted"/>
<dbReference type="CDD" id="cd07377">
    <property type="entry name" value="WHTH_GntR"/>
    <property type="match status" value="1"/>
</dbReference>
<dbReference type="InterPro" id="IPR036388">
    <property type="entry name" value="WH-like_DNA-bd_sf"/>
</dbReference>
<dbReference type="InterPro" id="IPR000485">
    <property type="entry name" value="AsnC-type_HTH_dom"/>
</dbReference>
<dbReference type="PRINTS" id="PR00033">
    <property type="entry name" value="HTHASNC"/>
</dbReference>
<dbReference type="InterPro" id="IPR011711">
    <property type="entry name" value="GntR_C"/>
</dbReference>
<dbReference type="SMART" id="SM00895">
    <property type="entry name" value="FCD"/>
    <property type="match status" value="1"/>
</dbReference>
<dbReference type="Pfam" id="PF07729">
    <property type="entry name" value="FCD"/>
    <property type="match status" value="1"/>
</dbReference>
<evidence type="ECO:0000256" key="1">
    <source>
        <dbReference type="ARBA" id="ARBA00023015"/>
    </source>
</evidence>
<organism evidence="5 6">
    <name type="scientific">Bianquea renquensis</name>
    <dbReference type="NCBI Taxonomy" id="2763661"/>
    <lineage>
        <taxon>Bacteria</taxon>
        <taxon>Bacillati</taxon>
        <taxon>Bacillota</taxon>
        <taxon>Clostridia</taxon>
        <taxon>Eubacteriales</taxon>
        <taxon>Bianqueaceae</taxon>
        <taxon>Bianquea</taxon>
    </lineage>
</organism>
<dbReference type="SUPFAM" id="SSF48008">
    <property type="entry name" value="GntR ligand-binding domain-like"/>
    <property type="match status" value="1"/>
</dbReference>
<dbReference type="Proteomes" id="UP000657006">
    <property type="component" value="Unassembled WGS sequence"/>
</dbReference>
<evidence type="ECO:0000259" key="4">
    <source>
        <dbReference type="PROSITE" id="PS50949"/>
    </source>
</evidence>
<keyword evidence="3" id="KW-0804">Transcription</keyword>
<sequence>MSGLDTLHISEYQPLRDVVFHALREAIITGELKPGDRLMETSLAERMGVSRTPVREAIRKLELEGFVVMLPRKGAQVAQITRKDIGDVLEIRAVLEGLGVELAAKKMQAEDIEELKRINGEFASAIPTGDVAKLVELDTRFHDFIFTKADNERLQQIIGSLVEQVSRFRVTYLRKPTYHDAIAKEHEAIIRAIEGRDLEGARRCAVEHIRNQQEKLSAVEE</sequence>
<dbReference type="EMBL" id="JACRSQ010000023">
    <property type="protein sequence ID" value="MBC8544483.1"/>
    <property type="molecule type" value="Genomic_DNA"/>
</dbReference>
<dbReference type="PROSITE" id="PS50949">
    <property type="entry name" value="HTH_GNTR"/>
    <property type="match status" value="1"/>
</dbReference>
<dbReference type="SUPFAM" id="SSF46785">
    <property type="entry name" value="Winged helix' DNA-binding domain"/>
    <property type="match status" value="1"/>
</dbReference>
<dbReference type="PANTHER" id="PTHR43537:SF24">
    <property type="entry name" value="GLUCONATE OPERON TRANSCRIPTIONAL REPRESSOR"/>
    <property type="match status" value="1"/>
</dbReference>
<gene>
    <name evidence="5" type="ORF">H8730_13125</name>
</gene>
<dbReference type="Gene3D" id="1.20.120.530">
    <property type="entry name" value="GntR ligand-binding domain-like"/>
    <property type="match status" value="1"/>
</dbReference>
<feature type="domain" description="HTH gntR-type" evidence="4">
    <location>
        <begin position="13"/>
        <end position="80"/>
    </location>
</feature>
<reference evidence="5" key="1">
    <citation type="submission" date="2020-08" db="EMBL/GenBank/DDBJ databases">
        <title>Genome public.</title>
        <authorList>
            <person name="Liu C."/>
            <person name="Sun Q."/>
        </authorList>
    </citation>
    <scope>NUCLEOTIDE SEQUENCE</scope>
    <source>
        <strain evidence="5">NSJ-32</strain>
    </source>
</reference>
<dbReference type="GO" id="GO:0003700">
    <property type="term" value="F:DNA-binding transcription factor activity"/>
    <property type="evidence" value="ECO:0007669"/>
    <property type="project" value="InterPro"/>
</dbReference>
<dbReference type="GO" id="GO:0043565">
    <property type="term" value="F:sequence-specific DNA binding"/>
    <property type="evidence" value="ECO:0007669"/>
    <property type="project" value="InterPro"/>
</dbReference>
<keyword evidence="6" id="KW-1185">Reference proteome</keyword>
<dbReference type="PANTHER" id="PTHR43537">
    <property type="entry name" value="TRANSCRIPTIONAL REGULATOR, GNTR FAMILY"/>
    <property type="match status" value="1"/>
</dbReference>
<comment type="caution">
    <text evidence="5">The sequence shown here is derived from an EMBL/GenBank/DDBJ whole genome shotgun (WGS) entry which is preliminary data.</text>
</comment>
<dbReference type="Pfam" id="PF00392">
    <property type="entry name" value="GntR"/>
    <property type="match status" value="1"/>
</dbReference>
<keyword evidence="1" id="KW-0805">Transcription regulation</keyword>
<dbReference type="Gene3D" id="1.10.10.10">
    <property type="entry name" value="Winged helix-like DNA-binding domain superfamily/Winged helix DNA-binding domain"/>
    <property type="match status" value="1"/>
</dbReference>
<evidence type="ECO:0000256" key="2">
    <source>
        <dbReference type="ARBA" id="ARBA00023125"/>
    </source>
</evidence>
<protein>
    <submittedName>
        <fullName evidence="5">GntR family transcriptional regulator</fullName>
    </submittedName>
</protein>
<accession>A0A926DV50</accession>
<dbReference type="RefSeq" id="WP_249289918.1">
    <property type="nucleotide sequence ID" value="NZ_JACRSQ010000023.1"/>
</dbReference>
<evidence type="ECO:0000313" key="5">
    <source>
        <dbReference type="EMBL" id="MBC8544483.1"/>
    </source>
</evidence>
<evidence type="ECO:0000313" key="6">
    <source>
        <dbReference type="Proteomes" id="UP000657006"/>
    </source>
</evidence>
<dbReference type="InterPro" id="IPR036390">
    <property type="entry name" value="WH_DNA-bd_sf"/>
</dbReference>
<dbReference type="InterPro" id="IPR000524">
    <property type="entry name" value="Tscrpt_reg_HTH_GntR"/>
</dbReference>
<dbReference type="PRINTS" id="PR00035">
    <property type="entry name" value="HTHGNTR"/>
</dbReference>
<dbReference type="SMART" id="SM00345">
    <property type="entry name" value="HTH_GNTR"/>
    <property type="match status" value="1"/>
</dbReference>